<dbReference type="STRING" id="1217721.HY57_00530"/>
<name>A0A075K0S1_9GAMM</name>
<keyword evidence="1" id="KW-0732">Signal</keyword>
<dbReference type="AlphaFoldDB" id="A0A075K0S1"/>
<dbReference type="KEGG" id="dja:HY57_00530"/>
<feature type="chain" id="PRO_5001707266" description="Energy transducer TonB" evidence="1">
    <location>
        <begin position="24"/>
        <end position="285"/>
    </location>
</feature>
<reference evidence="2 3" key="1">
    <citation type="submission" date="2014-07" db="EMBL/GenBank/DDBJ databases">
        <title>Complete Genome Sequence of Dyella japonica Strain A8 Isolated from Malaysian Tropical Soil.</title>
        <authorList>
            <person name="Hui R.K.H."/>
            <person name="Chen J.-W."/>
            <person name="Chan K.-G."/>
            <person name="Leung F.C.C."/>
        </authorList>
    </citation>
    <scope>NUCLEOTIDE SEQUENCE [LARGE SCALE GENOMIC DNA]</scope>
    <source>
        <strain evidence="2 3">A8</strain>
    </source>
</reference>
<keyword evidence="3" id="KW-1185">Reference proteome</keyword>
<dbReference type="Proteomes" id="UP000027987">
    <property type="component" value="Chromosome"/>
</dbReference>
<sequence>MKRVSMMWLGGWLMACGVGTAAAATAEQVRQTAEAGMLVTGTVEVNPDGSLHGYAVDHPEKLPPVVVDVVDKTVHAWAFKLSGPITEVLTTKMSLRVVAKPLGDGQFKVAVAGSSFGGPGAHSDQISSRNRARPIYPQAVIQARVSGTVYLVLRIGRDGAVQEAIAEQVNLDQYDREASMERYRKWLADASLLAARQWTFNIPTSGAEVDNPYWVVRVPVNFDLRAWGAPSSHGYGQWEAYIPGPRQTPTWIGKALASGSPDAVSDGEVGSGDARLQLVKSVDGA</sequence>
<feature type="signal peptide" evidence="1">
    <location>
        <begin position="1"/>
        <end position="23"/>
    </location>
</feature>
<organism evidence="2 3">
    <name type="scientific">Dyella japonica A8</name>
    <dbReference type="NCBI Taxonomy" id="1217721"/>
    <lineage>
        <taxon>Bacteria</taxon>
        <taxon>Pseudomonadati</taxon>
        <taxon>Pseudomonadota</taxon>
        <taxon>Gammaproteobacteria</taxon>
        <taxon>Lysobacterales</taxon>
        <taxon>Rhodanobacteraceae</taxon>
        <taxon>Dyella</taxon>
    </lineage>
</organism>
<evidence type="ECO:0000313" key="3">
    <source>
        <dbReference type="Proteomes" id="UP000027987"/>
    </source>
</evidence>
<dbReference type="EMBL" id="CP008884">
    <property type="protein sequence ID" value="AIF45853.1"/>
    <property type="molecule type" value="Genomic_DNA"/>
</dbReference>
<dbReference type="PATRIC" id="fig|1217721.7.peg.108"/>
<dbReference type="SUPFAM" id="SSF74653">
    <property type="entry name" value="TolA/TonB C-terminal domain"/>
    <property type="match status" value="1"/>
</dbReference>
<protein>
    <recommendedName>
        <fullName evidence="4">Energy transducer TonB</fullName>
    </recommendedName>
</protein>
<dbReference type="OrthoDB" id="5982524at2"/>
<accession>A0A075K0S1</accession>
<dbReference type="HOGENOM" id="CLU_085304_0_0_6"/>
<dbReference type="PROSITE" id="PS51257">
    <property type="entry name" value="PROKAR_LIPOPROTEIN"/>
    <property type="match status" value="1"/>
</dbReference>
<dbReference type="RefSeq" id="WP_019466124.1">
    <property type="nucleotide sequence ID" value="NZ_ALOY01000169.1"/>
</dbReference>
<dbReference type="Gene3D" id="3.30.1150.10">
    <property type="match status" value="1"/>
</dbReference>
<evidence type="ECO:0008006" key="4">
    <source>
        <dbReference type="Google" id="ProtNLM"/>
    </source>
</evidence>
<gene>
    <name evidence="2" type="ORF">HY57_00530</name>
</gene>
<evidence type="ECO:0000256" key="1">
    <source>
        <dbReference type="SAM" id="SignalP"/>
    </source>
</evidence>
<proteinExistence type="predicted"/>
<evidence type="ECO:0000313" key="2">
    <source>
        <dbReference type="EMBL" id="AIF45853.1"/>
    </source>
</evidence>